<gene>
    <name evidence="1" type="ORF">L1987_49462</name>
</gene>
<evidence type="ECO:0000313" key="1">
    <source>
        <dbReference type="EMBL" id="KAI3774899.1"/>
    </source>
</evidence>
<name>A0ACB9FUK8_9ASTR</name>
<proteinExistence type="predicted"/>
<reference evidence="1 2" key="2">
    <citation type="journal article" date="2022" name="Mol. Ecol. Resour.">
        <title>The genomes of chicory, endive, great burdock and yacon provide insights into Asteraceae paleo-polyploidization history and plant inulin production.</title>
        <authorList>
            <person name="Fan W."/>
            <person name="Wang S."/>
            <person name="Wang H."/>
            <person name="Wang A."/>
            <person name="Jiang F."/>
            <person name="Liu H."/>
            <person name="Zhao H."/>
            <person name="Xu D."/>
            <person name="Zhang Y."/>
        </authorList>
    </citation>
    <scope>NUCLEOTIDE SEQUENCE [LARGE SCALE GENOMIC DNA]</scope>
    <source>
        <strain evidence="2">cv. Yunnan</strain>
        <tissue evidence="1">Leaves</tissue>
    </source>
</reference>
<accession>A0ACB9FUK8</accession>
<dbReference type="Proteomes" id="UP001056120">
    <property type="component" value="Linkage Group LG16"/>
</dbReference>
<keyword evidence="2" id="KW-1185">Reference proteome</keyword>
<protein>
    <submittedName>
        <fullName evidence="1">Uncharacterized protein</fullName>
    </submittedName>
</protein>
<dbReference type="EMBL" id="CM042033">
    <property type="protein sequence ID" value="KAI3774899.1"/>
    <property type="molecule type" value="Genomic_DNA"/>
</dbReference>
<evidence type="ECO:0000313" key="2">
    <source>
        <dbReference type="Proteomes" id="UP001056120"/>
    </source>
</evidence>
<reference evidence="2" key="1">
    <citation type="journal article" date="2022" name="Mol. Ecol. Resour.">
        <title>The genomes of chicory, endive, great burdock and yacon provide insights into Asteraceae palaeo-polyploidization history and plant inulin production.</title>
        <authorList>
            <person name="Fan W."/>
            <person name="Wang S."/>
            <person name="Wang H."/>
            <person name="Wang A."/>
            <person name="Jiang F."/>
            <person name="Liu H."/>
            <person name="Zhao H."/>
            <person name="Xu D."/>
            <person name="Zhang Y."/>
        </authorList>
    </citation>
    <scope>NUCLEOTIDE SEQUENCE [LARGE SCALE GENOMIC DNA]</scope>
    <source>
        <strain evidence="2">cv. Yunnan</strain>
    </source>
</reference>
<comment type="caution">
    <text evidence="1">The sequence shown here is derived from an EMBL/GenBank/DDBJ whole genome shotgun (WGS) entry which is preliminary data.</text>
</comment>
<sequence length="725" mass="82130">MSTYCLPLEDYDQEKYNEPMVWVGIYVAIASLLCILAMATDLLHGFRNRKLWFPSKYFSLNAASITVITVAMKLPVDLSSDMPSYMDQAAKLGSLAFMCTVMANFMPSLAAMDNKTLLANIIGLSILVITMIINIFIEINTGVIKHISIYGSGVNFFIFDCVIIACIYTAMNLLLLIILISSSLTIPTSKEILEVKYQTKNKTFRTVQNLQHAQISIVEKLRQHVRRYWIMAETGSPQFVMASNPLSTASGVICVFVLLHNSLMVFHVPLGERRVYTSVYKWSTLFIVITQYIGVLVGAIAPIFRCFSVLSFKLVTKWNMTHLMVFKVEKYWTQKLYEWKQSPIRFLSSSRSRTLVYNSKSVIISLCIRLQKVIVILCKVISLIPTVIPIFVVYCLYCWKSLKTRSVTPPVASGTGDIDEDLSTYILQIHDEVELAERTLARISNSMDSFILKAEKEQNNNLLELLEKSTGFKGVENFDTDVQPLLSVELVNSWSLPIVTLACIAVALPNIHMDTIKSLLRSVGEGLTYTHLVEESLNCENEYVNVRKATIILWNEVEHKCKWLDKAIEKDAFRGKKATEILNWFSDRAKEIVREISAGISGETMENAPKELIAANSMYRITETILLRDESSTEQINEKQLFALLNGMIADIFSACFTNIPRVITVKCHESVIEKREASVKVAAKLLGKTTKIIERLETCEVPIMDPDKMAYVDEWRLYLKQSIP</sequence>
<organism evidence="1 2">
    <name type="scientific">Smallanthus sonchifolius</name>
    <dbReference type="NCBI Taxonomy" id="185202"/>
    <lineage>
        <taxon>Eukaryota</taxon>
        <taxon>Viridiplantae</taxon>
        <taxon>Streptophyta</taxon>
        <taxon>Embryophyta</taxon>
        <taxon>Tracheophyta</taxon>
        <taxon>Spermatophyta</taxon>
        <taxon>Magnoliopsida</taxon>
        <taxon>eudicotyledons</taxon>
        <taxon>Gunneridae</taxon>
        <taxon>Pentapetalae</taxon>
        <taxon>asterids</taxon>
        <taxon>campanulids</taxon>
        <taxon>Asterales</taxon>
        <taxon>Asteraceae</taxon>
        <taxon>Asteroideae</taxon>
        <taxon>Heliantheae alliance</taxon>
        <taxon>Millerieae</taxon>
        <taxon>Smallanthus</taxon>
    </lineage>
</organism>